<evidence type="ECO:0000256" key="3">
    <source>
        <dbReference type="SAM" id="MobiDB-lite"/>
    </source>
</evidence>
<evidence type="ECO:0000256" key="1">
    <source>
        <dbReference type="ARBA" id="ARBA00012060"/>
    </source>
</evidence>
<dbReference type="GO" id="GO:0003855">
    <property type="term" value="F:3-dehydroquinate dehydratase activity"/>
    <property type="evidence" value="ECO:0007669"/>
    <property type="project" value="UniProtKB-EC"/>
</dbReference>
<dbReference type="Gene3D" id="3.40.50.9100">
    <property type="entry name" value="Dehydroquinase, class II"/>
    <property type="match status" value="1"/>
</dbReference>
<dbReference type="EC" id="4.2.1.10" evidence="1"/>
<dbReference type="EMBL" id="VJMJ01000009">
    <property type="protein sequence ID" value="KAF0744521.1"/>
    <property type="molecule type" value="Genomic_DNA"/>
</dbReference>
<sequence>MWLVGAWQRVVRSRKGFLQRYSSSKTIKSADDYFLPNLYRKPDTEVSEAMSTGDYEKFLEQDIQVLDAELESFFGPLQEKPDADDEERRPEPQMTPFTPIVKFELPNRDNTRERIIEQKFTGAAAPQVLILNGPCALVNDFVSGTKQSWRALQNILEQQAAQEGANLDIESSNHEGIIIDRLLAAHHPNTTIVLNCGGLLDVYPGIQKAIELSTASVILLNERPVDLKNVRQLSGFGANGYELALRAASFQGNKHS</sequence>
<evidence type="ECO:0000256" key="2">
    <source>
        <dbReference type="ARBA" id="ARBA00023239"/>
    </source>
</evidence>
<name>A0A6G0XV21_9STRA</name>
<keyword evidence="2" id="KW-0456">Lyase</keyword>
<accession>A0A6G0XV21</accession>
<dbReference type="Pfam" id="PF01220">
    <property type="entry name" value="DHquinase_II"/>
    <property type="match status" value="1"/>
</dbReference>
<dbReference type="InterPro" id="IPR001874">
    <property type="entry name" value="DHquinase_II"/>
</dbReference>
<protein>
    <recommendedName>
        <fullName evidence="1">3-dehydroquinate dehydratase</fullName>
        <ecNumber evidence="1">4.2.1.10</ecNumber>
    </recommendedName>
</protein>
<comment type="caution">
    <text evidence="4">The sequence shown here is derived from an EMBL/GenBank/DDBJ whole genome shotgun (WGS) entry which is preliminary data.</text>
</comment>
<gene>
    <name evidence="4" type="ORF">Ae201684_000997</name>
</gene>
<feature type="region of interest" description="Disordered" evidence="3">
    <location>
        <begin position="76"/>
        <end position="95"/>
    </location>
</feature>
<reference evidence="4 5" key="1">
    <citation type="submission" date="2019-07" db="EMBL/GenBank/DDBJ databases">
        <title>Genomics analysis of Aphanomyces spp. identifies a new class of oomycete effector associated with host adaptation.</title>
        <authorList>
            <person name="Gaulin E."/>
        </authorList>
    </citation>
    <scope>NUCLEOTIDE SEQUENCE [LARGE SCALE GENOMIC DNA]</scope>
    <source>
        <strain evidence="4 5">ATCC 201684</strain>
    </source>
</reference>
<proteinExistence type="predicted"/>
<dbReference type="Proteomes" id="UP000481153">
    <property type="component" value="Unassembled WGS sequence"/>
</dbReference>
<evidence type="ECO:0000313" key="4">
    <source>
        <dbReference type="EMBL" id="KAF0744521.1"/>
    </source>
</evidence>
<dbReference type="SUPFAM" id="SSF52304">
    <property type="entry name" value="Type II 3-dehydroquinate dehydratase"/>
    <property type="match status" value="1"/>
</dbReference>
<keyword evidence="5" id="KW-1185">Reference proteome</keyword>
<evidence type="ECO:0000313" key="5">
    <source>
        <dbReference type="Proteomes" id="UP000481153"/>
    </source>
</evidence>
<organism evidence="4 5">
    <name type="scientific">Aphanomyces euteiches</name>
    <dbReference type="NCBI Taxonomy" id="100861"/>
    <lineage>
        <taxon>Eukaryota</taxon>
        <taxon>Sar</taxon>
        <taxon>Stramenopiles</taxon>
        <taxon>Oomycota</taxon>
        <taxon>Saprolegniomycetes</taxon>
        <taxon>Saprolegniales</taxon>
        <taxon>Verrucalvaceae</taxon>
        <taxon>Aphanomyces</taxon>
    </lineage>
</organism>
<dbReference type="InterPro" id="IPR036441">
    <property type="entry name" value="DHquinase_II_sf"/>
</dbReference>
<dbReference type="VEuPathDB" id="FungiDB:AeMF1_004297"/>
<dbReference type="AlphaFoldDB" id="A0A6G0XV21"/>